<sequence length="27" mass="3269">MGSHKCLRIRSLIWTRIFITQLRGRII</sequence>
<name>A0A0A9HSL8_ARUDO</name>
<accession>A0A0A9HSL8</accession>
<protein>
    <submittedName>
        <fullName evidence="1">Similar to ATP-dependent helicase</fullName>
    </submittedName>
</protein>
<dbReference type="GO" id="GO:0004386">
    <property type="term" value="F:helicase activity"/>
    <property type="evidence" value="ECO:0007669"/>
    <property type="project" value="UniProtKB-KW"/>
</dbReference>
<dbReference type="EMBL" id="GBRH01161973">
    <property type="protein sequence ID" value="JAE35923.1"/>
    <property type="molecule type" value="Transcribed_RNA"/>
</dbReference>
<reference evidence="1" key="2">
    <citation type="journal article" date="2015" name="Data Brief">
        <title>Shoot transcriptome of the giant reed, Arundo donax.</title>
        <authorList>
            <person name="Barrero R.A."/>
            <person name="Guerrero F.D."/>
            <person name="Moolhuijzen P."/>
            <person name="Goolsby J.A."/>
            <person name="Tidwell J."/>
            <person name="Bellgard S.E."/>
            <person name="Bellgard M.I."/>
        </authorList>
    </citation>
    <scope>NUCLEOTIDE SEQUENCE</scope>
    <source>
        <tissue evidence="1">Shoot tissue taken approximately 20 cm above the soil surface</tissue>
    </source>
</reference>
<keyword evidence="1" id="KW-0067">ATP-binding</keyword>
<organism evidence="1">
    <name type="scientific">Arundo donax</name>
    <name type="common">Giant reed</name>
    <name type="synonym">Donax arundinaceus</name>
    <dbReference type="NCBI Taxonomy" id="35708"/>
    <lineage>
        <taxon>Eukaryota</taxon>
        <taxon>Viridiplantae</taxon>
        <taxon>Streptophyta</taxon>
        <taxon>Embryophyta</taxon>
        <taxon>Tracheophyta</taxon>
        <taxon>Spermatophyta</taxon>
        <taxon>Magnoliopsida</taxon>
        <taxon>Liliopsida</taxon>
        <taxon>Poales</taxon>
        <taxon>Poaceae</taxon>
        <taxon>PACMAD clade</taxon>
        <taxon>Arundinoideae</taxon>
        <taxon>Arundineae</taxon>
        <taxon>Arundo</taxon>
    </lineage>
</organism>
<proteinExistence type="predicted"/>
<keyword evidence="1" id="KW-0347">Helicase</keyword>
<dbReference type="AlphaFoldDB" id="A0A0A9HSL8"/>
<reference evidence="1" key="1">
    <citation type="submission" date="2014-09" db="EMBL/GenBank/DDBJ databases">
        <authorList>
            <person name="Magalhaes I.L.F."/>
            <person name="Oliveira U."/>
            <person name="Santos F.R."/>
            <person name="Vidigal T.H.D.A."/>
            <person name="Brescovit A.D."/>
            <person name="Santos A.J."/>
        </authorList>
    </citation>
    <scope>NUCLEOTIDE SEQUENCE</scope>
    <source>
        <tissue evidence="1">Shoot tissue taken approximately 20 cm above the soil surface</tissue>
    </source>
</reference>
<evidence type="ECO:0000313" key="1">
    <source>
        <dbReference type="EMBL" id="JAE35923.1"/>
    </source>
</evidence>
<keyword evidence="1" id="KW-0547">Nucleotide-binding</keyword>
<keyword evidence="1" id="KW-0378">Hydrolase</keyword>